<evidence type="ECO:0000313" key="3">
    <source>
        <dbReference type="Proteomes" id="UP001055439"/>
    </source>
</evidence>
<feature type="region of interest" description="Disordered" evidence="1">
    <location>
        <begin position="134"/>
        <end position="155"/>
    </location>
</feature>
<evidence type="ECO:0000313" key="2">
    <source>
        <dbReference type="EMBL" id="URE11019.1"/>
    </source>
</evidence>
<dbReference type="EMBL" id="CP097508">
    <property type="protein sequence ID" value="URE11019.1"/>
    <property type="molecule type" value="Genomic_DNA"/>
</dbReference>
<evidence type="ECO:0000256" key="1">
    <source>
        <dbReference type="SAM" id="MobiDB-lite"/>
    </source>
</evidence>
<feature type="compositionally biased region" description="Polar residues" evidence="1">
    <location>
        <begin position="134"/>
        <end position="149"/>
    </location>
</feature>
<accession>A0A9E7GFG3</accession>
<dbReference type="Proteomes" id="UP001055439">
    <property type="component" value="Chromosome 6"/>
</dbReference>
<name>A0A9E7GFG3_9LILI</name>
<dbReference type="AlphaFoldDB" id="A0A9E7GFG3"/>
<organism evidence="2 3">
    <name type="scientific">Musa troglodytarum</name>
    <name type="common">fe'i banana</name>
    <dbReference type="NCBI Taxonomy" id="320322"/>
    <lineage>
        <taxon>Eukaryota</taxon>
        <taxon>Viridiplantae</taxon>
        <taxon>Streptophyta</taxon>
        <taxon>Embryophyta</taxon>
        <taxon>Tracheophyta</taxon>
        <taxon>Spermatophyta</taxon>
        <taxon>Magnoliopsida</taxon>
        <taxon>Liliopsida</taxon>
        <taxon>Zingiberales</taxon>
        <taxon>Musaceae</taxon>
        <taxon>Musa</taxon>
    </lineage>
</organism>
<protein>
    <submittedName>
        <fullName evidence="2">Uncharacterized protein</fullName>
    </submittedName>
</protein>
<keyword evidence="3" id="KW-1185">Reference proteome</keyword>
<proteinExistence type="predicted"/>
<feature type="region of interest" description="Disordered" evidence="1">
    <location>
        <begin position="222"/>
        <end position="259"/>
    </location>
</feature>
<reference evidence="2" key="1">
    <citation type="submission" date="2022-05" db="EMBL/GenBank/DDBJ databases">
        <title>The Musa troglodytarum L. genome provides insights into the mechanism of non-climacteric behaviour and enrichment of carotenoids.</title>
        <authorList>
            <person name="Wang J."/>
        </authorList>
    </citation>
    <scope>NUCLEOTIDE SEQUENCE</scope>
    <source>
        <tissue evidence="2">Leaf</tissue>
    </source>
</reference>
<feature type="compositionally biased region" description="Pro residues" evidence="1">
    <location>
        <begin position="223"/>
        <end position="234"/>
    </location>
</feature>
<sequence>MATALRLLPRPSMATGRLSQWSVLATLRSIYVQCVVLPSPRPFLTTYHGLLLAACRAQRMELPRDIRFSHAGIAFQATLVERAPAGTNAVCSLCLHSILAGYSFYATDPPNFQVHAECTRQCLSRLAAAATVDGRSTSFAPPDNSRSLNPGSHFGHSPSFPPHHLLYYDPYHYPSYYAQPHAYGPAPPPTPPPPHHGHWNPVFYAPAPYHYPSYYAQPHGYGPAPPPSPPPPPHHGASWNSDDNAPRPLPPPPPHHNNTWTTVTNAVQSSAVGALMQTLLQFILSSVLSN</sequence>
<gene>
    <name evidence="2" type="ORF">MUK42_28773</name>
</gene>